<dbReference type="AlphaFoldDB" id="A0A0D7A737"/>
<dbReference type="EMBL" id="KN882043">
    <property type="protein sequence ID" value="KIY46194.1"/>
    <property type="molecule type" value="Genomic_DNA"/>
</dbReference>
<evidence type="ECO:0000313" key="2">
    <source>
        <dbReference type="EMBL" id="KIY46194.1"/>
    </source>
</evidence>
<dbReference type="InterPro" id="IPR037175">
    <property type="entry name" value="KFase_sf"/>
</dbReference>
<evidence type="ECO:0000313" key="3">
    <source>
        <dbReference type="Proteomes" id="UP000054144"/>
    </source>
</evidence>
<dbReference type="Proteomes" id="UP000054144">
    <property type="component" value="Unassembled WGS sequence"/>
</dbReference>
<comment type="similarity">
    <text evidence="1">Belongs to the Cyclase 1 superfamily.</text>
</comment>
<keyword evidence="3" id="KW-1185">Reference proteome</keyword>
<accession>A0A0D7A737</accession>
<dbReference type="OrthoDB" id="7108654at2759"/>
<dbReference type="GO" id="GO:0019441">
    <property type="term" value="P:L-tryptophan catabolic process to kynurenine"/>
    <property type="evidence" value="ECO:0007669"/>
    <property type="project" value="InterPro"/>
</dbReference>
<dbReference type="SUPFAM" id="SSF102198">
    <property type="entry name" value="Putative cyclase"/>
    <property type="match status" value="1"/>
</dbReference>
<name>A0A0D7A737_9AGAR</name>
<dbReference type="Pfam" id="PF04199">
    <property type="entry name" value="Cyclase"/>
    <property type="match status" value="1"/>
</dbReference>
<dbReference type="GO" id="GO:0004061">
    <property type="term" value="F:arylformamidase activity"/>
    <property type="evidence" value="ECO:0007669"/>
    <property type="project" value="InterPro"/>
</dbReference>
<dbReference type="PANTHER" id="PTHR31118">
    <property type="entry name" value="CYCLASE-LIKE PROTEIN 2"/>
    <property type="match status" value="1"/>
</dbReference>
<gene>
    <name evidence="2" type="ORF">FISHEDRAFT_60662</name>
</gene>
<evidence type="ECO:0000256" key="1">
    <source>
        <dbReference type="ARBA" id="ARBA00007865"/>
    </source>
</evidence>
<sequence length="222" mass="24253">METVIDLSHKLGNNVPVYPGDSAMSCVPVCTIADDEYSVHQITMGSHTGTHIDAPSHFIPSAKSISDISPSHFVRPIIVANLAGRLLPRQKITWDKHLAPYSAMMHPSVVLIIRTGWSNYWGTPVYFDHPYLDAECAQKIVDAGIRIVALDTPSPDRTPREGESSDYPAHKTILGAGGIIAENLTNLDQLPERGMTISLMPLNIEDCDGAPVRAFAWRTGDL</sequence>
<proteinExistence type="inferred from homology"/>
<dbReference type="InterPro" id="IPR007325">
    <property type="entry name" value="KFase/CYL"/>
</dbReference>
<dbReference type="PANTHER" id="PTHR31118:SF12">
    <property type="entry name" value="CYCLASE-LIKE PROTEIN 2"/>
    <property type="match status" value="1"/>
</dbReference>
<protein>
    <submittedName>
        <fullName evidence="2">Putative cyclase</fullName>
    </submittedName>
</protein>
<organism evidence="2 3">
    <name type="scientific">Fistulina hepatica ATCC 64428</name>
    <dbReference type="NCBI Taxonomy" id="1128425"/>
    <lineage>
        <taxon>Eukaryota</taxon>
        <taxon>Fungi</taxon>
        <taxon>Dikarya</taxon>
        <taxon>Basidiomycota</taxon>
        <taxon>Agaricomycotina</taxon>
        <taxon>Agaricomycetes</taxon>
        <taxon>Agaricomycetidae</taxon>
        <taxon>Agaricales</taxon>
        <taxon>Fistulinaceae</taxon>
        <taxon>Fistulina</taxon>
    </lineage>
</organism>
<reference evidence="2 3" key="1">
    <citation type="journal article" date="2015" name="Fungal Genet. Biol.">
        <title>Evolution of novel wood decay mechanisms in Agaricales revealed by the genome sequences of Fistulina hepatica and Cylindrobasidium torrendii.</title>
        <authorList>
            <person name="Floudas D."/>
            <person name="Held B.W."/>
            <person name="Riley R."/>
            <person name="Nagy L.G."/>
            <person name="Koehler G."/>
            <person name="Ransdell A.S."/>
            <person name="Younus H."/>
            <person name="Chow J."/>
            <person name="Chiniquy J."/>
            <person name="Lipzen A."/>
            <person name="Tritt A."/>
            <person name="Sun H."/>
            <person name="Haridas S."/>
            <person name="LaButti K."/>
            <person name="Ohm R.A."/>
            <person name="Kues U."/>
            <person name="Blanchette R.A."/>
            <person name="Grigoriev I.V."/>
            <person name="Minto R.E."/>
            <person name="Hibbett D.S."/>
        </authorList>
    </citation>
    <scope>NUCLEOTIDE SEQUENCE [LARGE SCALE GENOMIC DNA]</scope>
    <source>
        <strain evidence="2 3">ATCC 64428</strain>
    </source>
</reference>
<dbReference type="Gene3D" id="3.50.30.50">
    <property type="entry name" value="Putative cyclase"/>
    <property type="match status" value="1"/>
</dbReference>